<protein>
    <submittedName>
        <fullName evidence="2">SAM-dependent methyltransferase</fullName>
    </submittedName>
</protein>
<dbReference type="GO" id="GO:0032259">
    <property type="term" value="P:methylation"/>
    <property type="evidence" value="ECO:0007669"/>
    <property type="project" value="UniProtKB-KW"/>
</dbReference>
<gene>
    <name evidence="2" type="ORF">HNR07_003099</name>
</gene>
<reference evidence="2 3" key="1">
    <citation type="submission" date="2020-08" db="EMBL/GenBank/DDBJ databases">
        <title>Sequencing the genomes of 1000 actinobacteria strains.</title>
        <authorList>
            <person name="Klenk H.-P."/>
        </authorList>
    </citation>
    <scope>NUCLEOTIDE SEQUENCE [LARGE SCALE GENOMIC DNA]</scope>
    <source>
        <strain evidence="2 3">DSM 44598</strain>
    </source>
</reference>
<dbReference type="Pfam" id="PF08241">
    <property type="entry name" value="Methyltransf_11"/>
    <property type="match status" value="1"/>
</dbReference>
<keyword evidence="2" id="KW-0808">Transferase</keyword>
<dbReference type="Gene3D" id="3.40.50.150">
    <property type="entry name" value="Vaccinia Virus protein VP39"/>
    <property type="match status" value="1"/>
</dbReference>
<feature type="domain" description="Methyltransferase type 11" evidence="1">
    <location>
        <begin position="86"/>
        <end position="170"/>
    </location>
</feature>
<keyword evidence="2" id="KW-0489">Methyltransferase</keyword>
<sequence>MPENTPRTTRSAPNPRLYSHRNLKRYGQVVVRWSHRLAWKVDNEKILDLYALYMAPTHLEVGPADGHFLLRAPAPATPAGEVVSARLRQIHLMDLNPAPLDFCVPKLAEHGQVIAHEHDVLTAPWPLPNASVGSVAMFHVLHCVPGQTMRHKAAAFSEAARVLSDGGTFIGSTLLGTGDPHTSNNWLARRLQDAYNKPGRNMFHNSGDRLVDLRAMLDLHFARVDLTVMGSAGVWVAREPRR</sequence>
<keyword evidence="3" id="KW-1185">Reference proteome</keyword>
<accession>A0A840W7D9</accession>
<organism evidence="2 3">
    <name type="scientific">Nocardiopsis metallicus</name>
    <dbReference type="NCBI Taxonomy" id="179819"/>
    <lineage>
        <taxon>Bacteria</taxon>
        <taxon>Bacillati</taxon>
        <taxon>Actinomycetota</taxon>
        <taxon>Actinomycetes</taxon>
        <taxon>Streptosporangiales</taxon>
        <taxon>Nocardiopsidaceae</taxon>
        <taxon>Nocardiopsis</taxon>
    </lineage>
</organism>
<comment type="caution">
    <text evidence="2">The sequence shown here is derived from an EMBL/GenBank/DDBJ whole genome shotgun (WGS) entry which is preliminary data.</text>
</comment>
<dbReference type="GO" id="GO:0008757">
    <property type="term" value="F:S-adenosylmethionine-dependent methyltransferase activity"/>
    <property type="evidence" value="ECO:0007669"/>
    <property type="project" value="InterPro"/>
</dbReference>
<dbReference type="RefSeq" id="WP_184365552.1">
    <property type="nucleotide sequence ID" value="NZ_BAAAKM010000153.1"/>
</dbReference>
<name>A0A840W7D9_9ACTN</name>
<dbReference type="SUPFAM" id="SSF53335">
    <property type="entry name" value="S-adenosyl-L-methionine-dependent methyltransferases"/>
    <property type="match status" value="1"/>
</dbReference>
<proteinExistence type="predicted"/>
<dbReference type="InterPro" id="IPR013216">
    <property type="entry name" value="Methyltransf_11"/>
</dbReference>
<dbReference type="AlphaFoldDB" id="A0A840W7D9"/>
<evidence type="ECO:0000313" key="2">
    <source>
        <dbReference type="EMBL" id="MBB5491962.1"/>
    </source>
</evidence>
<evidence type="ECO:0000313" key="3">
    <source>
        <dbReference type="Proteomes" id="UP000579647"/>
    </source>
</evidence>
<dbReference type="EMBL" id="JACHDO010000001">
    <property type="protein sequence ID" value="MBB5491962.1"/>
    <property type="molecule type" value="Genomic_DNA"/>
</dbReference>
<dbReference type="Proteomes" id="UP000579647">
    <property type="component" value="Unassembled WGS sequence"/>
</dbReference>
<evidence type="ECO:0000259" key="1">
    <source>
        <dbReference type="Pfam" id="PF08241"/>
    </source>
</evidence>
<dbReference type="InterPro" id="IPR029063">
    <property type="entry name" value="SAM-dependent_MTases_sf"/>
</dbReference>